<dbReference type="InterPro" id="IPR001173">
    <property type="entry name" value="Glyco_trans_2-like"/>
</dbReference>
<dbReference type="SUPFAM" id="SSF53448">
    <property type="entry name" value="Nucleotide-diphospho-sugar transferases"/>
    <property type="match status" value="1"/>
</dbReference>
<keyword evidence="1" id="KW-0175">Coiled coil</keyword>
<dbReference type="InterPro" id="IPR029044">
    <property type="entry name" value="Nucleotide-diphossugar_trans"/>
</dbReference>
<accession>A0A0F9ADT4</accession>
<dbReference type="Gene3D" id="3.90.550.10">
    <property type="entry name" value="Spore Coat Polysaccharide Biosynthesis Protein SpsA, Chain A"/>
    <property type="match status" value="1"/>
</dbReference>
<comment type="caution">
    <text evidence="3">The sequence shown here is derived from an EMBL/GenBank/DDBJ whole genome shotgun (WGS) entry which is preliminary data.</text>
</comment>
<dbReference type="Pfam" id="PF00535">
    <property type="entry name" value="Glycos_transf_2"/>
    <property type="match status" value="1"/>
</dbReference>
<organism evidence="3">
    <name type="scientific">marine sediment metagenome</name>
    <dbReference type="NCBI Taxonomy" id="412755"/>
    <lineage>
        <taxon>unclassified sequences</taxon>
        <taxon>metagenomes</taxon>
        <taxon>ecological metagenomes</taxon>
    </lineage>
</organism>
<dbReference type="EMBL" id="LAZR01043230">
    <property type="protein sequence ID" value="KKL07585.1"/>
    <property type="molecule type" value="Genomic_DNA"/>
</dbReference>
<feature type="domain" description="Glycosyltransferase 2-like" evidence="2">
    <location>
        <begin position="6"/>
        <end position="108"/>
    </location>
</feature>
<feature type="coiled-coil region" evidence="1">
    <location>
        <begin position="247"/>
        <end position="274"/>
    </location>
</feature>
<gene>
    <name evidence="3" type="ORF">LCGC14_2584560</name>
</gene>
<dbReference type="PANTHER" id="PTHR43685:SF2">
    <property type="entry name" value="GLYCOSYLTRANSFERASE 2-LIKE DOMAIN-CONTAINING PROTEIN"/>
    <property type="match status" value="1"/>
</dbReference>
<dbReference type="PANTHER" id="PTHR43685">
    <property type="entry name" value="GLYCOSYLTRANSFERASE"/>
    <property type="match status" value="1"/>
</dbReference>
<proteinExistence type="predicted"/>
<evidence type="ECO:0000259" key="2">
    <source>
        <dbReference type="Pfam" id="PF00535"/>
    </source>
</evidence>
<evidence type="ECO:0000256" key="1">
    <source>
        <dbReference type="SAM" id="Coils"/>
    </source>
</evidence>
<dbReference type="CDD" id="cd00761">
    <property type="entry name" value="Glyco_tranf_GTA_type"/>
    <property type="match status" value="1"/>
</dbReference>
<reference evidence="3" key="1">
    <citation type="journal article" date="2015" name="Nature">
        <title>Complex archaea that bridge the gap between prokaryotes and eukaryotes.</title>
        <authorList>
            <person name="Spang A."/>
            <person name="Saw J.H."/>
            <person name="Jorgensen S.L."/>
            <person name="Zaremba-Niedzwiedzka K."/>
            <person name="Martijn J."/>
            <person name="Lind A.E."/>
            <person name="van Eijk R."/>
            <person name="Schleper C."/>
            <person name="Guy L."/>
            <person name="Ettema T.J."/>
        </authorList>
    </citation>
    <scope>NUCLEOTIDE SEQUENCE</scope>
</reference>
<evidence type="ECO:0000313" key="3">
    <source>
        <dbReference type="EMBL" id="KKL07585.1"/>
    </source>
</evidence>
<dbReference type="InterPro" id="IPR050834">
    <property type="entry name" value="Glycosyltransf_2"/>
</dbReference>
<protein>
    <recommendedName>
        <fullName evidence="2">Glycosyltransferase 2-like domain-containing protein</fullName>
    </recommendedName>
</protein>
<sequence length="310" mass="36198">MASEISFIIPSRNELKNLLWTLQSIFDKCEDDYEVIVVLNQCEQEDHDRLARIPHKELKIVRYDDQPSCWQARNKGAEIAEGKYLCLLDSHVMFKSDSLVNSLHYHREFEGILAYGLNYWLDHPARTLFQYRWQPEKFWGAWSRRKPEPPDFRILMSGMNMLIDKKVFEAIGGFHSALGIYGGGEPYIYFKSQMMGYGARCVPDFQVYHIAEKRGYSWNGDDLKRNFMIAAYALGGDNSFGVLYDHYFKGCNEVERYEERLAELRDEAIATAQADRDKIEATAKFTVDEILDDWREYAKVHGHDIGEWPT</sequence>
<dbReference type="AlphaFoldDB" id="A0A0F9ADT4"/>
<name>A0A0F9ADT4_9ZZZZ</name>